<feature type="domain" description="HTH CENPB-type" evidence="2">
    <location>
        <begin position="100"/>
        <end position="171"/>
    </location>
</feature>
<evidence type="ECO:0000256" key="1">
    <source>
        <dbReference type="ARBA" id="ARBA00023125"/>
    </source>
</evidence>
<dbReference type="GO" id="GO:0043565">
    <property type="term" value="F:sequence-specific DNA binding"/>
    <property type="evidence" value="ECO:0007669"/>
    <property type="project" value="InterPro"/>
</dbReference>
<dbReference type="SUPFAM" id="SSF48295">
    <property type="entry name" value="TrpR-like"/>
    <property type="match status" value="1"/>
</dbReference>
<protein>
    <recommendedName>
        <fullName evidence="2">HTH CENPB-type domain-containing protein</fullName>
    </recommendedName>
</protein>
<comment type="caution">
    <text evidence="3">The sequence shown here is derived from an EMBL/GenBank/DDBJ whole genome shotgun (WGS) entry which is preliminary data.</text>
</comment>
<accession>A0A6G0X3G7</accession>
<evidence type="ECO:0000313" key="4">
    <source>
        <dbReference type="Proteomes" id="UP000481153"/>
    </source>
</evidence>
<dbReference type="EMBL" id="VJMJ01000114">
    <property type="protein sequence ID" value="KAF0734419.1"/>
    <property type="molecule type" value="Genomic_DNA"/>
</dbReference>
<dbReference type="PANTHER" id="PTHR19303:SF57">
    <property type="entry name" value="HTH CENPB-TYPE DOMAIN-CONTAINING PROTEIN"/>
    <property type="match status" value="1"/>
</dbReference>
<dbReference type="Proteomes" id="UP000481153">
    <property type="component" value="Unassembled WGS sequence"/>
</dbReference>
<dbReference type="GO" id="GO:0005634">
    <property type="term" value="C:nucleus"/>
    <property type="evidence" value="ECO:0007669"/>
    <property type="project" value="TreeGrafter"/>
</dbReference>
<name>A0A6G0X3G7_9STRA</name>
<keyword evidence="1" id="KW-0238">DNA-binding</keyword>
<dbReference type="VEuPathDB" id="FungiDB:AeMF1_020575"/>
<dbReference type="Pfam" id="PF03221">
    <property type="entry name" value="HTH_Tnp_Tc5"/>
    <property type="match status" value="1"/>
</dbReference>
<evidence type="ECO:0000259" key="2">
    <source>
        <dbReference type="PROSITE" id="PS51253"/>
    </source>
</evidence>
<dbReference type="InterPro" id="IPR010921">
    <property type="entry name" value="Trp_repressor/repl_initiator"/>
</dbReference>
<reference evidence="3 4" key="1">
    <citation type="submission" date="2019-07" db="EMBL/GenBank/DDBJ databases">
        <title>Genomics analysis of Aphanomyces spp. identifies a new class of oomycete effector associated with host adaptation.</title>
        <authorList>
            <person name="Gaulin E."/>
        </authorList>
    </citation>
    <scope>NUCLEOTIDE SEQUENCE [LARGE SCALE GENOMIC DNA]</scope>
    <source>
        <strain evidence="3 4">ATCC 201684</strain>
    </source>
</reference>
<dbReference type="InterPro" id="IPR004875">
    <property type="entry name" value="DDE_SF_endonuclease_dom"/>
</dbReference>
<dbReference type="PROSITE" id="PS51253">
    <property type="entry name" value="HTH_CENPB"/>
    <property type="match status" value="1"/>
</dbReference>
<dbReference type="InterPro" id="IPR050863">
    <property type="entry name" value="CenT-Element_Derived"/>
</dbReference>
<gene>
    <name evidence="3" type="ORF">Ae201684_008879</name>
</gene>
<evidence type="ECO:0000313" key="3">
    <source>
        <dbReference type="EMBL" id="KAF0734419.1"/>
    </source>
</evidence>
<dbReference type="Pfam" id="PF03184">
    <property type="entry name" value="DDE_1"/>
    <property type="match status" value="1"/>
</dbReference>
<dbReference type="PROSITE" id="PS51257">
    <property type="entry name" value="PROKAR_LIPOPROTEIN"/>
    <property type="match status" value="1"/>
</dbReference>
<keyword evidence="4" id="KW-1185">Reference proteome</keyword>
<dbReference type="AlphaFoldDB" id="A0A6G0X3G7"/>
<sequence length="361" mass="40670">MRQNVFEKDSDWQKFCLIVWLTLSCSLLLSLIPASTSSSRTKKYIPVDQKLEIVQDYLKSNGSAYSIAKRHNVQTSQVIQWAKIHEKLKATAENDPKKLTVNAGPAIAKPHVEKAVLDYYEELQENDLAVSTRMLIVKAKSIDATFHGGSIERLTYWVYDFLERYDLSIRTPTRQSQKTSQHLEEVKNDFLNHFNGRFLPFGTLANVPLENVVNMDETTVYFEPDILTTIAKKGSKTVPARKCSSNVPRVTCCLAVTCTGMKLPPFVVFKGVPGARIVIHATSRSNGLLITCQENAWMDFRTTQAWIDAVWKPFVHGKEATVLLMDDYKCHKLASVSDALSELSTELEILPGMNANHQTLT</sequence>
<dbReference type="InterPro" id="IPR006600">
    <property type="entry name" value="HTH_CenpB_DNA-bd_dom"/>
</dbReference>
<organism evidence="3 4">
    <name type="scientific">Aphanomyces euteiches</name>
    <dbReference type="NCBI Taxonomy" id="100861"/>
    <lineage>
        <taxon>Eukaryota</taxon>
        <taxon>Sar</taxon>
        <taxon>Stramenopiles</taxon>
        <taxon>Oomycota</taxon>
        <taxon>Saprolegniomycetes</taxon>
        <taxon>Saprolegniales</taxon>
        <taxon>Verrucalvaceae</taxon>
        <taxon>Aphanomyces</taxon>
    </lineage>
</organism>
<dbReference type="PANTHER" id="PTHR19303">
    <property type="entry name" value="TRANSPOSON"/>
    <property type="match status" value="1"/>
</dbReference>
<proteinExistence type="predicted"/>